<keyword evidence="1" id="KW-0812">Transmembrane</keyword>
<accession>A0A934VTY7</accession>
<proteinExistence type="predicted"/>
<name>A0A934VTY7_9BACT</name>
<dbReference type="EMBL" id="JAENIL010000075">
    <property type="protein sequence ID" value="MBK1880208.1"/>
    <property type="molecule type" value="Genomic_DNA"/>
</dbReference>
<evidence type="ECO:0000313" key="2">
    <source>
        <dbReference type="EMBL" id="MBK1880208.1"/>
    </source>
</evidence>
<feature type="transmembrane region" description="Helical" evidence="1">
    <location>
        <begin position="30"/>
        <end position="47"/>
    </location>
</feature>
<protein>
    <submittedName>
        <fullName evidence="2">Uncharacterized protein</fullName>
    </submittedName>
</protein>
<feature type="transmembrane region" description="Helical" evidence="1">
    <location>
        <begin position="59"/>
        <end position="80"/>
    </location>
</feature>
<keyword evidence="3" id="KW-1185">Reference proteome</keyword>
<evidence type="ECO:0000313" key="3">
    <source>
        <dbReference type="Proteomes" id="UP000617628"/>
    </source>
</evidence>
<comment type="caution">
    <text evidence="2">The sequence shown here is derived from an EMBL/GenBank/DDBJ whole genome shotgun (WGS) entry which is preliminary data.</text>
</comment>
<evidence type="ECO:0000256" key="1">
    <source>
        <dbReference type="SAM" id="Phobius"/>
    </source>
</evidence>
<keyword evidence="1" id="KW-0472">Membrane</keyword>
<dbReference type="RefSeq" id="WP_200358914.1">
    <property type="nucleotide sequence ID" value="NZ_JAENIL010000075.1"/>
</dbReference>
<keyword evidence="1" id="KW-1133">Transmembrane helix</keyword>
<organism evidence="2 3">
    <name type="scientific">Pelagicoccus mobilis</name>
    <dbReference type="NCBI Taxonomy" id="415221"/>
    <lineage>
        <taxon>Bacteria</taxon>
        <taxon>Pseudomonadati</taxon>
        <taxon>Verrucomicrobiota</taxon>
        <taxon>Opitutia</taxon>
        <taxon>Puniceicoccales</taxon>
        <taxon>Pelagicoccaceae</taxon>
        <taxon>Pelagicoccus</taxon>
    </lineage>
</organism>
<gene>
    <name evidence="2" type="ORF">JIN87_25205</name>
</gene>
<dbReference type="Proteomes" id="UP000617628">
    <property type="component" value="Unassembled WGS sequence"/>
</dbReference>
<sequence>MMLRILISITLVSLALLSTADFFVVMLLGAVSIPAVVIVQLIIEFLARKITGKKETNRLYSIVPAVVASVAIILKLSIWVQPYELFNLVMGEDMPSSVEDFTFVEDAWTDYSVRFHCKISPEDLDELLEGNKFTKDTTYERLSIIRQPVEISINDEEIDPIITPTVYSYTIPNENGNDGWCSLTTNIERNRIYVVYSVD</sequence>
<reference evidence="2" key="1">
    <citation type="submission" date="2021-01" db="EMBL/GenBank/DDBJ databases">
        <title>Modified the classification status of verrucomicrobia.</title>
        <authorList>
            <person name="Feng X."/>
        </authorList>
    </citation>
    <scope>NUCLEOTIDE SEQUENCE</scope>
    <source>
        <strain evidence="2">KCTC 13126</strain>
    </source>
</reference>
<dbReference type="AlphaFoldDB" id="A0A934VTY7"/>